<sequence>MNHTVFAQKPSVRTQSDEPVTAIHHQDIVAAFTAQPGGPVAVLHMLYPRTDARTHRSLDHLVGALQNHGLHDVAAHVAREAHYLVFRNAPQAWRALNEIRHDSLAIGVHVYYRGLSGDAAEKALDTDAHRLHH</sequence>
<reference evidence="1 2" key="1">
    <citation type="journal article" date="2015" name="Stand. Genomic Sci.">
        <title>Genomic Encyclopedia of Bacterial and Archaeal Type Strains, Phase III: the genomes of soil and plant-associated and newly described type strains.</title>
        <authorList>
            <person name="Whitman W.B."/>
            <person name="Woyke T."/>
            <person name="Klenk H.P."/>
            <person name="Zhou Y."/>
            <person name="Lilburn T.G."/>
            <person name="Beck B.J."/>
            <person name="De Vos P."/>
            <person name="Vandamme P."/>
            <person name="Eisen J.A."/>
            <person name="Garrity G."/>
            <person name="Hugenholtz P."/>
            <person name="Kyrpides N.C."/>
        </authorList>
    </citation>
    <scope>NUCLEOTIDE SEQUENCE [LARGE SCALE GENOMIC DNA]</scope>
    <source>
        <strain evidence="1 2">ASC-9842</strain>
    </source>
</reference>
<dbReference type="AlphaFoldDB" id="A0A4Q7S289"/>
<evidence type="ECO:0000313" key="2">
    <source>
        <dbReference type="Proteomes" id="UP000291078"/>
    </source>
</evidence>
<gene>
    <name evidence="1" type="ORF">EV147_2782</name>
</gene>
<dbReference type="RefSeq" id="WP_130391723.1">
    <property type="nucleotide sequence ID" value="NZ_SGXM01000002.1"/>
</dbReference>
<keyword evidence="2" id="KW-1185">Reference proteome</keyword>
<evidence type="ECO:0000313" key="1">
    <source>
        <dbReference type="EMBL" id="RZT39587.1"/>
    </source>
</evidence>
<name>A0A4Q7S289_9BURK</name>
<proteinExistence type="predicted"/>
<dbReference type="EMBL" id="SGXM01000002">
    <property type="protein sequence ID" value="RZT39587.1"/>
    <property type="molecule type" value="Genomic_DNA"/>
</dbReference>
<dbReference type="OrthoDB" id="8964076at2"/>
<accession>A0A4Q7S289</accession>
<comment type="caution">
    <text evidence="1">The sequence shown here is derived from an EMBL/GenBank/DDBJ whole genome shotgun (WGS) entry which is preliminary data.</text>
</comment>
<protein>
    <submittedName>
        <fullName evidence="1">Uncharacterized protein</fullName>
    </submittedName>
</protein>
<dbReference type="Proteomes" id="UP000291078">
    <property type="component" value="Unassembled WGS sequence"/>
</dbReference>
<organism evidence="1 2">
    <name type="scientific">Cupriavidus agavae</name>
    <dbReference type="NCBI Taxonomy" id="1001822"/>
    <lineage>
        <taxon>Bacteria</taxon>
        <taxon>Pseudomonadati</taxon>
        <taxon>Pseudomonadota</taxon>
        <taxon>Betaproteobacteria</taxon>
        <taxon>Burkholderiales</taxon>
        <taxon>Burkholderiaceae</taxon>
        <taxon>Cupriavidus</taxon>
    </lineage>
</organism>